<evidence type="ECO:0000256" key="4">
    <source>
        <dbReference type="ARBA" id="ARBA00022989"/>
    </source>
</evidence>
<comment type="caution">
    <text evidence="9">Lacks conserved residue(s) required for the propagation of feature annotation.</text>
</comment>
<evidence type="ECO:0000259" key="12">
    <source>
        <dbReference type="PROSITE" id="PS50026"/>
    </source>
</evidence>
<dbReference type="Proteomes" id="UP000007635">
    <property type="component" value="Chromosome XIII"/>
</dbReference>
<keyword evidence="7 9" id="KW-1015">Disulfide bond</keyword>
<dbReference type="Gene3D" id="2.10.25.10">
    <property type="entry name" value="Laminin"/>
    <property type="match status" value="1"/>
</dbReference>
<evidence type="ECO:0000256" key="7">
    <source>
        <dbReference type="ARBA" id="ARBA00023157"/>
    </source>
</evidence>
<dbReference type="GO" id="GO:0045840">
    <property type="term" value="P:positive regulation of mitotic nuclear division"/>
    <property type="evidence" value="ECO:0007669"/>
    <property type="project" value="TreeGrafter"/>
</dbReference>
<feature type="domain" description="EGF-like" evidence="12">
    <location>
        <begin position="73"/>
        <end position="114"/>
    </location>
</feature>
<evidence type="ECO:0000256" key="2">
    <source>
        <dbReference type="ARBA" id="ARBA00022536"/>
    </source>
</evidence>
<feature type="disulfide bond" evidence="9">
    <location>
        <begin position="104"/>
        <end position="113"/>
    </location>
</feature>
<feature type="transmembrane region" description="Helical" evidence="10">
    <location>
        <begin position="129"/>
        <end position="151"/>
    </location>
</feature>
<keyword evidence="2 9" id="KW-0245">EGF-like domain</keyword>
<reference evidence="13" key="3">
    <citation type="submission" date="2025-09" db="UniProtKB">
        <authorList>
            <consortium name="Ensembl"/>
        </authorList>
    </citation>
    <scope>IDENTIFICATION</scope>
</reference>
<dbReference type="InterPro" id="IPR000742">
    <property type="entry name" value="EGF"/>
</dbReference>
<keyword evidence="14" id="KW-1185">Reference proteome</keyword>
<feature type="disulfide bond" evidence="9">
    <location>
        <begin position="85"/>
        <end position="102"/>
    </location>
</feature>
<dbReference type="GO" id="GO:0005154">
    <property type="term" value="F:epidermal growth factor receptor binding"/>
    <property type="evidence" value="ECO:0007669"/>
    <property type="project" value="TreeGrafter"/>
</dbReference>
<keyword evidence="3 10" id="KW-0812">Transmembrane</keyword>
<evidence type="ECO:0000313" key="13">
    <source>
        <dbReference type="Ensembl" id="ENSGACP00000060347.1"/>
    </source>
</evidence>
<feature type="chain" id="PRO_5042814678" evidence="11">
    <location>
        <begin position="26"/>
        <end position="167"/>
    </location>
</feature>
<dbReference type="GO" id="GO:0007173">
    <property type="term" value="P:epidermal growth factor receptor signaling pathway"/>
    <property type="evidence" value="ECO:0007669"/>
    <property type="project" value="TreeGrafter"/>
</dbReference>
<name>A0AAQ4RCJ9_GASAC</name>
<dbReference type="GeneTree" id="ENSGT00730000113053"/>
<evidence type="ECO:0000256" key="6">
    <source>
        <dbReference type="ARBA" id="ARBA00023136"/>
    </source>
</evidence>
<evidence type="ECO:0000256" key="11">
    <source>
        <dbReference type="SAM" id="SignalP"/>
    </source>
</evidence>
<dbReference type="PANTHER" id="PTHR10740">
    <property type="entry name" value="TRANSFORMING GROWTH FACTOR ALPHA"/>
    <property type="match status" value="1"/>
</dbReference>
<evidence type="ECO:0000256" key="8">
    <source>
        <dbReference type="ARBA" id="ARBA00023180"/>
    </source>
</evidence>
<keyword evidence="4 10" id="KW-1133">Transmembrane helix</keyword>
<dbReference type="Ensembl" id="ENSGACT00000059113.1">
    <property type="protein sequence ID" value="ENSGACP00000060347.1"/>
    <property type="gene ID" value="ENSGACG00000023324.1"/>
</dbReference>
<keyword evidence="5" id="KW-0339">Growth factor</keyword>
<keyword evidence="6 10" id="KW-0472">Membrane</keyword>
<evidence type="ECO:0000256" key="5">
    <source>
        <dbReference type="ARBA" id="ARBA00023030"/>
    </source>
</evidence>
<keyword evidence="8" id="KW-0325">Glycoprotein</keyword>
<comment type="subcellular location">
    <subcellularLocation>
        <location evidence="1">Membrane</location>
        <topology evidence="1">Single-pass type I membrane protein</topology>
    </subcellularLocation>
</comment>
<dbReference type="PROSITE" id="PS00022">
    <property type="entry name" value="EGF_1"/>
    <property type="match status" value="1"/>
</dbReference>
<reference evidence="13" key="2">
    <citation type="submission" date="2025-08" db="UniProtKB">
        <authorList>
            <consortium name="Ensembl"/>
        </authorList>
    </citation>
    <scope>IDENTIFICATION</scope>
</reference>
<accession>A0AAQ4RCJ9</accession>
<sequence>MLTHRHNALLSAMAALLLLTTTGQSAGLSDQLQTTGGPDPLTSRLTTQLTNSESAVAIFIFTGSTEEPRALLLSKACRTEDKDFCKNGGVCMYPQDSDKPSCICQSSYSGKRCMFIIGRTQTRIEWEKLIGIGFGVSVLILVLAFIIYCLASKRCIKSAPLKQISPA</sequence>
<feature type="signal peptide" evidence="11">
    <location>
        <begin position="1"/>
        <end position="25"/>
    </location>
</feature>
<dbReference type="GO" id="GO:0008083">
    <property type="term" value="F:growth factor activity"/>
    <property type="evidence" value="ECO:0007669"/>
    <property type="project" value="UniProtKB-KW"/>
</dbReference>
<organism evidence="13 14">
    <name type="scientific">Gasterosteus aculeatus aculeatus</name>
    <name type="common">three-spined stickleback</name>
    <dbReference type="NCBI Taxonomy" id="481459"/>
    <lineage>
        <taxon>Eukaryota</taxon>
        <taxon>Metazoa</taxon>
        <taxon>Chordata</taxon>
        <taxon>Craniata</taxon>
        <taxon>Vertebrata</taxon>
        <taxon>Euteleostomi</taxon>
        <taxon>Actinopterygii</taxon>
        <taxon>Neopterygii</taxon>
        <taxon>Teleostei</taxon>
        <taxon>Neoteleostei</taxon>
        <taxon>Acanthomorphata</taxon>
        <taxon>Eupercaria</taxon>
        <taxon>Perciformes</taxon>
        <taxon>Cottioidei</taxon>
        <taxon>Gasterosteales</taxon>
        <taxon>Gasterosteidae</taxon>
        <taxon>Gasterosteus</taxon>
    </lineage>
</organism>
<protein>
    <submittedName>
        <fullName evidence="13">Epithelial mitogen homolog (mouse)</fullName>
    </submittedName>
</protein>
<evidence type="ECO:0000256" key="9">
    <source>
        <dbReference type="PROSITE-ProRule" id="PRU00076"/>
    </source>
</evidence>
<dbReference type="GO" id="GO:0008284">
    <property type="term" value="P:positive regulation of cell population proliferation"/>
    <property type="evidence" value="ECO:0007669"/>
    <property type="project" value="TreeGrafter"/>
</dbReference>
<proteinExistence type="predicted"/>
<evidence type="ECO:0000256" key="1">
    <source>
        <dbReference type="ARBA" id="ARBA00004479"/>
    </source>
</evidence>
<dbReference type="Pfam" id="PF00008">
    <property type="entry name" value="EGF"/>
    <property type="match status" value="1"/>
</dbReference>
<evidence type="ECO:0000256" key="10">
    <source>
        <dbReference type="SAM" id="Phobius"/>
    </source>
</evidence>
<evidence type="ECO:0000256" key="3">
    <source>
        <dbReference type="ARBA" id="ARBA00022692"/>
    </source>
</evidence>
<dbReference type="SUPFAM" id="SSF57196">
    <property type="entry name" value="EGF/Laminin"/>
    <property type="match status" value="1"/>
</dbReference>
<reference evidence="13 14" key="1">
    <citation type="journal article" date="2021" name="G3 (Bethesda)">
        <title>Improved contiguity of the threespine stickleback genome using long-read sequencing.</title>
        <authorList>
            <person name="Nath S."/>
            <person name="Shaw D.E."/>
            <person name="White M.A."/>
        </authorList>
    </citation>
    <scope>NUCLEOTIDE SEQUENCE [LARGE SCALE GENOMIC DNA]</scope>
    <source>
        <strain evidence="13 14">Lake Benthic</strain>
    </source>
</reference>
<evidence type="ECO:0000313" key="14">
    <source>
        <dbReference type="Proteomes" id="UP000007635"/>
    </source>
</evidence>
<dbReference type="GO" id="GO:0016020">
    <property type="term" value="C:membrane"/>
    <property type="evidence" value="ECO:0007669"/>
    <property type="project" value="UniProtKB-SubCell"/>
</dbReference>
<dbReference type="AlphaFoldDB" id="A0AAQ4RCJ9"/>
<dbReference type="GO" id="GO:0005615">
    <property type="term" value="C:extracellular space"/>
    <property type="evidence" value="ECO:0007669"/>
    <property type="project" value="TreeGrafter"/>
</dbReference>
<keyword evidence="11" id="KW-0732">Signal</keyword>
<dbReference type="PROSITE" id="PS50026">
    <property type="entry name" value="EGF_3"/>
    <property type="match status" value="1"/>
</dbReference>
<dbReference type="PANTHER" id="PTHR10740:SF10">
    <property type="entry name" value="EPIGEN"/>
    <property type="match status" value="1"/>
</dbReference>